<keyword evidence="2" id="KW-0472">Membrane</keyword>
<reference evidence="5" key="1">
    <citation type="journal article" date="2019" name="Int. J. Syst. Evol. Microbiol.">
        <title>The Global Catalogue of Microorganisms (GCM) 10K type strain sequencing project: providing services to taxonomists for standard genome sequencing and annotation.</title>
        <authorList>
            <consortium name="The Broad Institute Genomics Platform"/>
            <consortium name="The Broad Institute Genome Sequencing Center for Infectious Disease"/>
            <person name="Wu L."/>
            <person name="Ma J."/>
        </authorList>
    </citation>
    <scope>NUCLEOTIDE SEQUENCE [LARGE SCALE GENOMIC DNA]</scope>
    <source>
        <strain evidence="5">KCTC 32255</strain>
    </source>
</reference>
<sequence length="270" mass="28119">MAFEKNRVRAAVLALPLAVGLSLGAATAAQATEDAKEDPRATSYTGQENAKTCKDIGVSGELIAYLDEDDGEYTERITYERGQLEDNRYLDILSVDPEVDVTGIVVKGADGYNVYIPGEEGDGGVALNENPPWKDLRSPLKKGKVPQISHWYICGVDNTPPSESSSPAPSSEPSSPAPSSEPSSPAPSSSEPTPSGTTPPGTTTDTTSTTAETSPASTTSTTDAPVVDNVSDSDDLAVTGFGSSWLIWAGVLFVVAGVGTIAGLRVLRKQ</sequence>
<proteinExistence type="predicted"/>
<evidence type="ECO:0000256" key="3">
    <source>
        <dbReference type="SAM" id="SignalP"/>
    </source>
</evidence>
<evidence type="ECO:0008006" key="6">
    <source>
        <dbReference type="Google" id="ProtNLM"/>
    </source>
</evidence>
<evidence type="ECO:0000313" key="5">
    <source>
        <dbReference type="Proteomes" id="UP001596337"/>
    </source>
</evidence>
<feature type="region of interest" description="Disordered" evidence="1">
    <location>
        <begin position="120"/>
        <end position="140"/>
    </location>
</feature>
<feature type="chain" id="PRO_5045576122" description="LPXTG-motif cell wall anchor domain-containing protein" evidence="3">
    <location>
        <begin position="32"/>
        <end position="270"/>
    </location>
</feature>
<evidence type="ECO:0000313" key="4">
    <source>
        <dbReference type="EMBL" id="MFC6866295.1"/>
    </source>
</evidence>
<comment type="caution">
    <text evidence="4">The sequence shown here is derived from an EMBL/GenBank/DDBJ whole genome shotgun (WGS) entry which is preliminary data.</text>
</comment>
<evidence type="ECO:0000256" key="2">
    <source>
        <dbReference type="SAM" id="Phobius"/>
    </source>
</evidence>
<feature type="compositionally biased region" description="Low complexity" evidence="1">
    <location>
        <begin position="159"/>
        <end position="225"/>
    </location>
</feature>
<dbReference type="EMBL" id="JBHSXX010000001">
    <property type="protein sequence ID" value="MFC6866295.1"/>
    <property type="molecule type" value="Genomic_DNA"/>
</dbReference>
<protein>
    <recommendedName>
        <fullName evidence="6">LPXTG-motif cell wall anchor domain-containing protein</fullName>
    </recommendedName>
</protein>
<feature type="signal peptide" evidence="3">
    <location>
        <begin position="1"/>
        <end position="31"/>
    </location>
</feature>
<name>A0ABW2BVD1_9PSEU</name>
<gene>
    <name evidence="4" type="ORF">ACFQGD_03970</name>
</gene>
<evidence type="ECO:0000256" key="1">
    <source>
        <dbReference type="SAM" id="MobiDB-lite"/>
    </source>
</evidence>
<keyword evidence="5" id="KW-1185">Reference proteome</keyword>
<accession>A0ABW2BVD1</accession>
<keyword evidence="2" id="KW-1133">Transmembrane helix</keyword>
<feature type="transmembrane region" description="Helical" evidence="2">
    <location>
        <begin position="245"/>
        <end position="267"/>
    </location>
</feature>
<keyword evidence="2" id="KW-0812">Transmembrane</keyword>
<dbReference type="RefSeq" id="WP_345400839.1">
    <property type="nucleotide sequence ID" value="NZ_BAABLA010000102.1"/>
</dbReference>
<keyword evidence="3" id="KW-0732">Signal</keyword>
<organism evidence="4 5">
    <name type="scientific">Haloechinothrix salitolerans</name>
    <dbReference type="NCBI Taxonomy" id="926830"/>
    <lineage>
        <taxon>Bacteria</taxon>
        <taxon>Bacillati</taxon>
        <taxon>Actinomycetota</taxon>
        <taxon>Actinomycetes</taxon>
        <taxon>Pseudonocardiales</taxon>
        <taxon>Pseudonocardiaceae</taxon>
        <taxon>Haloechinothrix</taxon>
    </lineage>
</organism>
<dbReference type="Proteomes" id="UP001596337">
    <property type="component" value="Unassembled WGS sequence"/>
</dbReference>
<feature type="region of interest" description="Disordered" evidence="1">
    <location>
        <begin position="153"/>
        <end position="228"/>
    </location>
</feature>